<dbReference type="InterPro" id="IPR036869">
    <property type="entry name" value="J_dom_sf"/>
</dbReference>
<dbReference type="GO" id="GO:0003723">
    <property type="term" value="F:RNA binding"/>
    <property type="evidence" value="ECO:0007669"/>
    <property type="project" value="TreeGrafter"/>
</dbReference>
<dbReference type="PANTHER" id="PTHR24075:SF0">
    <property type="entry name" value="TRANSLOCATION PROTEIN SEC63 HOMOLOG"/>
    <property type="match status" value="1"/>
</dbReference>
<keyword evidence="5" id="KW-0677">Repeat</keyword>
<evidence type="ECO:0000256" key="9">
    <source>
        <dbReference type="ARBA" id="ARBA00023054"/>
    </source>
</evidence>
<feature type="domain" description="J" evidence="18">
    <location>
        <begin position="104"/>
        <end position="165"/>
    </location>
</feature>
<keyword evidence="11" id="KW-0143">Chaperone</keyword>
<evidence type="ECO:0000256" key="12">
    <source>
        <dbReference type="ARBA" id="ARBA00059604"/>
    </source>
</evidence>
<evidence type="ECO:0000256" key="1">
    <source>
        <dbReference type="ARBA" id="ARBA00004477"/>
    </source>
</evidence>
<dbReference type="GeneTree" id="ENSGT00390000001965"/>
<name>A0AAX7TZ19_ASTCA</name>
<accession>A0AAX7TZ19</accession>
<evidence type="ECO:0000256" key="7">
    <source>
        <dbReference type="ARBA" id="ARBA00022927"/>
    </source>
</evidence>
<evidence type="ECO:0000256" key="13">
    <source>
        <dbReference type="ARBA" id="ARBA00064072"/>
    </source>
</evidence>
<evidence type="ECO:0000256" key="3">
    <source>
        <dbReference type="ARBA" id="ARBA00022553"/>
    </source>
</evidence>
<evidence type="ECO:0000256" key="6">
    <source>
        <dbReference type="ARBA" id="ARBA00022824"/>
    </source>
</evidence>
<sequence>MAGQQFQYDDSGNTFFYFLTSFVGLIVIPATYYLWPRDQNAEQLRLKSLRRVHGRCLWYRLRLMKSQQSIVPTLKKAALLFGWLVFLLLAYKVSKLDREYQEYNPYEVLSLDPGASLSEIKKQYRVLSLKYHPDKGGDEATFMRIAKAYAALTNEQSRQNWEMYGNPDGPGATSFALYCYNLCFSYCGDQILINTTQLFMHFMCKTPNMNMKRLIMVLTAALEFDPRNNKEATIRPTDNVEVPQLIRELGNINVKKKEPPFYYPYSLKARVLVLAHLARMDVSEELEEDQRFVVKKTPALLQEMINVGCQLIFMANSRGFSAPRLVTIENCMKLTQMIVQGLKESKSPLLQLPHFEEEHLRYCISKKYKVRTLQDLVSLKDSDRRNMLRFLGEEKYDEVMAVLASFPHITMDIKLQVLDDEDSSNITAGSIVTVTVTLNRKRMFNGSKNHVHVFFFCVSDMKQGDTSKAKPKVWQNKNKGAKKTAKSKKKKLTKKKATPAPAKNKQANGTVAGNVTTVATKEEDDDGSDKGSESDEGEANKDSPSERDEDSDKQSDTEVDEMAGDDEEEWEALQQSIQRRERALLETKSKVTHPVYSLYFPEEKQEWWWLYIADRREHTLVSMPSHVCTLKDTEEVELKFSAPSKTGNYQYSVILRSDSYLGLDQIKPLKVCMFVSHCQWPIALLQAERRLSIITIKHNMWAKH</sequence>
<feature type="compositionally biased region" description="Basic residues" evidence="16">
    <location>
        <begin position="479"/>
        <end position="497"/>
    </location>
</feature>
<feature type="compositionally biased region" description="Acidic residues" evidence="16">
    <location>
        <begin position="557"/>
        <end position="571"/>
    </location>
</feature>
<dbReference type="InterPro" id="IPR014756">
    <property type="entry name" value="Ig_E-set"/>
</dbReference>
<dbReference type="InterPro" id="IPR001623">
    <property type="entry name" value="DnaJ_domain"/>
</dbReference>
<evidence type="ECO:0000256" key="8">
    <source>
        <dbReference type="ARBA" id="ARBA00022989"/>
    </source>
</evidence>
<dbReference type="PANTHER" id="PTHR24075">
    <property type="entry name" value="SEC63 DOMAIN-CONTAINING"/>
    <property type="match status" value="1"/>
</dbReference>
<dbReference type="InterPro" id="IPR035892">
    <property type="entry name" value="C2_domain_sf"/>
</dbReference>
<dbReference type="Ensembl" id="ENSACLT00000089688.1">
    <property type="protein sequence ID" value="ENSACLP00000061755.1"/>
    <property type="gene ID" value="ENSACLG00000009789.2"/>
</dbReference>
<feature type="compositionally biased region" description="Basic and acidic residues" evidence="16">
    <location>
        <begin position="528"/>
        <end position="556"/>
    </location>
</feature>
<reference evidence="19" key="1">
    <citation type="submission" date="2018-05" db="EMBL/GenBank/DDBJ databases">
        <authorList>
            <person name="Datahose"/>
        </authorList>
    </citation>
    <scope>NUCLEOTIDE SEQUENCE</scope>
</reference>
<evidence type="ECO:0000256" key="17">
    <source>
        <dbReference type="SAM" id="Phobius"/>
    </source>
</evidence>
<dbReference type="GO" id="GO:0006620">
    <property type="term" value="P:post-translational protein targeting to endoplasmic reticulum membrane"/>
    <property type="evidence" value="ECO:0007669"/>
    <property type="project" value="UniProtKB-ARBA"/>
</dbReference>
<dbReference type="Gene3D" id="1.10.150.20">
    <property type="entry name" value="5' to 3' exonuclease, C-terminal subdomain"/>
    <property type="match status" value="1"/>
</dbReference>
<evidence type="ECO:0000256" key="11">
    <source>
        <dbReference type="ARBA" id="ARBA00023186"/>
    </source>
</evidence>
<keyword evidence="10 17" id="KW-0472">Membrane</keyword>
<dbReference type="Pfam" id="PF02889">
    <property type="entry name" value="Sec63"/>
    <property type="match status" value="2"/>
</dbReference>
<evidence type="ECO:0000259" key="18">
    <source>
        <dbReference type="PROSITE" id="PS50076"/>
    </source>
</evidence>
<dbReference type="Pfam" id="PF00226">
    <property type="entry name" value="DnaJ"/>
    <property type="match status" value="1"/>
</dbReference>
<dbReference type="FunFam" id="1.10.3380.10:FF:000003">
    <property type="entry name" value="SEC63 homolog, protein translocation regulator"/>
    <property type="match status" value="1"/>
</dbReference>
<dbReference type="FunFam" id="1.10.287.110:FF:000032">
    <property type="entry name" value="Translocation protein SEC63 homolog"/>
    <property type="match status" value="1"/>
</dbReference>
<comment type="subcellular location">
    <subcellularLocation>
        <location evidence="1">Endoplasmic reticulum membrane</location>
        <topology evidence="1">Multi-pass membrane protein</topology>
    </subcellularLocation>
</comment>
<protein>
    <recommendedName>
        <fullName evidence="14">Translocation protein SEC63 homolog</fullName>
    </recommendedName>
    <alternativeName>
        <fullName evidence="15">DnaJ homolog subfamily C member 23</fullName>
    </alternativeName>
</protein>
<dbReference type="Gene3D" id="1.10.3380.10">
    <property type="entry name" value="Sec63 N-terminal domain-like domain"/>
    <property type="match status" value="1"/>
</dbReference>
<dbReference type="GO" id="GO:0006614">
    <property type="term" value="P:SRP-dependent cotranslational protein targeting to membrane"/>
    <property type="evidence" value="ECO:0007669"/>
    <property type="project" value="TreeGrafter"/>
</dbReference>
<dbReference type="Gene3D" id="2.60.40.150">
    <property type="entry name" value="C2 domain"/>
    <property type="match status" value="1"/>
</dbReference>
<comment type="function">
    <text evidence="12">Mediates cotranslational and post-translational transport of certain precursor polypeptides across endoplasmic reticulum (ER). Proposed to play an auxiliary role in recognition of precursors with short and apolar signal peptides. May cooperate with SEC62 and HSPA5/BiP to facilitate targeting of small presecretory proteins into the SEC61 channel-forming translocon complex, triggering channel opening for polypeptide translocation to the ER lumen. Required for efficient PKD1/Polycystin-1 biogenesis and trafficking to the plasma membrane of the primary cilia.</text>
</comment>
<keyword evidence="2" id="KW-0813">Transport</keyword>
<organism evidence="19 20">
    <name type="scientific">Astatotilapia calliptera</name>
    <name type="common">Eastern happy</name>
    <name type="synonym">Chromis callipterus</name>
    <dbReference type="NCBI Taxonomy" id="8154"/>
    <lineage>
        <taxon>Eukaryota</taxon>
        <taxon>Metazoa</taxon>
        <taxon>Chordata</taxon>
        <taxon>Craniata</taxon>
        <taxon>Vertebrata</taxon>
        <taxon>Euteleostomi</taxon>
        <taxon>Actinopterygii</taxon>
        <taxon>Neopterygii</taxon>
        <taxon>Teleostei</taxon>
        <taxon>Neoteleostei</taxon>
        <taxon>Acanthomorphata</taxon>
        <taxon>Ovalentaria</taxon>
        <taxon>Cichlomorphae</taxon>
        <taxon>Cichliformes</taxon>
        <taxon>Cichlidae</taxon>
        <taxon>African cichlids</taxon>
        <taxon>Pseudocrenilabrinae</taxon>
        <taxon>Haplochromini</taxon>
        <taxon>Astatotilapia</taxon>
    </lineage>
</organism>
<dbReference type="GO" id="GO:0007399">
    <property type="term" value="P:nervous system development"/>
    <property type="evidence" value="ECO:0007669"/>
    <property type="project" value="UniProtKB-ARBA"/>
</dbReference>
<dbReference type="SUPFAM" id="SSF46565">
    <property type="entry name" value="Chaperone J-domain"/>
    <property type="match status" value="1"/>
</dbReference>
<evidence type="ECO:0000256" key="2">
    <source>
        <dbReference type="ARBA" id="ARBA00022448"/>
    </source>
</evidence>
<feature type="region of interest" description="Disordered" evidence="16">
    <location>
        <begin position="466"/>
        <end position="574"/>
    </location>
</feature>
<evidence type="ECO:0000313" key="19">
    <source>
        <dbReference type="Ensembl" id="ENSACLP00000061755.1"/>
    </source>
</evidence>
<dbReference type="SUPFAM" id="SSF158702">
    <property type="entry name" value="Sec63 N-terminal domain-like"/>
    <property type="match status" value="1"/>
</dbReference>
<keyword evidence="20" id="KW-1185">Reference proteome</keyword>
<keyword evidence="4 17" id="KW-0812">Transmembrane</keyword>
<dbReference type="GO" id="GO:0031207">
    <property type="term" value="C:Sec62/Sec63 complex"/>
    <property type="evidence" value="ECO:0007669"/>
    <property type="project" value="TreeGrafter"/>
</dbReference>
<dbReference type="SMART" id="SM00271">
    <property type="entry name" value="DnaJ"/>
    <property type="match status" value="1"/>
</dbReference>
<evidence type="ECO:0000256" key="5">
    <source>
        <dbReference type="ARBA" id="ARBA00022737"/>
    </source>
</evidence>
<evidence type="ECO:0000313" key="20">
    <source>
        <dbReference type="Proteomes" id="UP000265100"/>
    </source>
</evidence>
<dbReference type="SUPFAM" id="SSF81296">
    <property type="entry name" value="E set domains"/>
    <property type="match status" value="1"/>
</dbReference>
<dbReference type="AlphaFoldDB" id="A0AAX7TZ19"/>
<dbReference type="FunFam" id="1.10.150.20:FF:000022">
    <property type="entry name" value="translocation protein SEC63 homolog"/>
    <property type="match status" value="1"/>
</dbReference>
<keyword evidence="9" id="KW-0175">Coiled coil</keyword>
<feature type="compositionally biased region" description="Low complexity" evidence="16">
    <location>
        <begin position="498"/>
        <end position="519"/>
    </location>
</feature>
<comment type="subunit">
    <text evidence="13">The ER translocon complex consists of channel-forming core components SEC61A1, SEC61B and SEC61G and different auxiliary components such as SEC62 and SEC63.</text>
</comment>
<feature type="transmembrane region" description="Helical" evidence="17">
    <location>
        <begin position="70"/>
        <end position="91"/>
    </location>
</feature>
<dbReference type="PROSITE" id="PS50076">
    <property type="entry name" value="DNAJ_2"/>
    <property type="match status" value="1"/>
</dbReference>
<dbReference type="Gene3D" id="1.10.287.110">
    <property type="entry name" value="DnaJ domain"/>
    <property type="match status" value="1"/>
</dbReference>
<evidence type="ECO:0000256" key="16">
    <source>
        <dbReference type="SAM" id="MobiDB-lite"/>
    </source>
</evidence>
<keyword evidence="6" id="KW-0256">Endoplasmic reticulum</keyword>
<evidence type="ECO:0000256" key="4">
    <source>
        <dbReference type="ARBA" id="ARBA00022692"/>
    </source>
</evidence>
<feature type="transmembrane region" description="Helical" evidence="17">
    <location>
        <begin position="15"/>
        <end position="35"/>
    </location>
</feature>
<dbReference type="Proteomes" id="UP000265100">
    <property type="component" value="Chromosome 15"/>
</dbReference>
<keyword evidence="8 17" id="KW-1133">Transmembrane helix</keyword>
<gene>
    <name evidence="19" type="primary">SEC63</name>
</gene>
<dbReference type="InterPro" id="IPR004179">
    <property type="entry name" value="Sec63-dom"/>
</dbReference>
<evidence type="ECO:0000256" key="15">
    <source>
        <dbReference type="ARBA" id="ARBA00076384"/>
    </source>
</evidence>
<keyword evidence="3" id="KW-0597">Phosphoprotein</keyword>
<dbReference type="CDD" id="cd06257">
    <property type="entry name" value="DnaJ"/>
    <property type="match status" value="1"/>
</dbReference>
<dbReference type="GO" id="GO:0008320">
    <property type="term" value="F:protein transmembrane transporter activity"/>
    <property type="evidence" value="ECO:0007669"/>
    <property type="project" value="TreeGrafter"/>
</dbReference>
<reference evidence="19" key="3">
    <citation type="submission" date="2025-09" db="UniProtKB">
        <authorList>
            <consortium name="Ensembl"/>
        </authorList>
    </citation>
    <scope>IDENTIFICATION</scope>
</reference>
<proteinExistence type="predicted"/>
<dbReference type="PRINTS" id="PR00625">
    <property type="entry name" value="JDOMAIN"/>
</dbReference>
<dbReference type="SMART" id="SM00973">
    <property type="entry name" value="Sec63"/>
    <property type="match status" value="1"/>
</dbReference>
<evidence type="ECO:0000256" key="14">
    <source>
        <dbReference type="ARBA" id="ARBA00071950"/>
    </source>
</evidence>
<evidence type="ECO:0000256" key="10">
    <source>
        <dbReference type="ARBA" id="ARBA00023136"/>
    </source>
</evidence>
<keyword evidence="7" id="KW-0653">Protein transport</keyword>
<reference evidence="19" key="2">
    <citation type="submission" date="2025-08" db="UniProtKB">
        <authorList>
            <consortium name="Ensembl"/>
        </authorList>
    </citation>
    <scope>IDENTIFICATION</scope>
</reference>